<proteinExistence type="predicted"/>
<evidence type="ECO:0000313" key="2">
    <source>
        <dbReference type="EMBL" id="CAA9420602.1"/>
    </source>
</evidence>
<organism evidence="2">
    <name type="scientific">uncultured Rubrobacteraceae bacterium</name>
    <dbReference type="NCBI Taxonomy" id="349277"/>
    <lineage>
        <taxon>Bacteria</taxon>
        <taxon>Bacillati</taxon>
        <taxon>Actinomycetota</taxon>
        <taxon>Rubrobacteria</taxon>
        <taxon>Rubrobacterales</taxon>
        <taxon>Rubrobacteraceae</taxon>
        <taxon>environmental samples</taxon>
    </lineage>
</organism>
<reference evidence="2" key="1">
    <citation type="submission" date="2020-02" db="EMBL/GenBank/DDBJ databases">
        <authorList>
            <person name="Meier V. D."/>
        </authorList>
    </citation>
    <scope>NUCLEOTIDE SEQUENCE</scope>
    <source>
        <strain evidence="2">AVDCRST_MAG03</strain>
    </source>
</reference>
<accession>A0A6J4PVA3</accession>
<feature type="region of interest" description="Disordered" evidence="1">
    <location>
        <begin position="1"/>
        <end position="21"/>
    </location>
</feature>
<protein>
    <submittedName>
        <fullName evidence="2">Uncharacterized protein</fullName>
    </submittedName>
</protein>
<evidence type="ECO:0000256" key="1">
    <source>
        <dbReference type="SAM" id="MobiDB-lite"/>
    </source>
</evidence>
<dbReference type="AlphaFoldDB" id="A0A6J4PVA3"/>
<gene>
    <name evidence="2" type="ORF">AVDCRST_MAG03-2511</name>
</gene>
<sequence>MGPLTTSPALSDDETRESARPGVLAASLVFRRVFSPR</sequence>
<dbReference type="EMBL" id="CADCUT010000154">
    <property type="protein sequence ID" value="CAA9420602.1"/>
    <property type="molecule type" value="Genomic_DNA"/>
</dbReference>
<name>A0A6J4PVA3_9ACTN</name>